<name>W9Z1K7_9EURO</name>
<dbReference type="EMBL" id="AMWN01000001">
    <property type="protein sequence ID" value="EXJ95446.1"/>
    <property type="molecule type" value="Genomic_DNA"/>
</dbReference>
<sequence length="244" mass="28792">MARGATSQRVVGFATEVNSIRPARDEEYSVMAHFAKHASRCSICKDPYLAYRKDIPLCHKGKALARDVAKYVYSKGGKPFSVVDRWGGDRVQIEIPVGFEVISNLVKAFEQRNPRPVVVTHAVDSERPERVARPERPSSYHSPQTERRREYPIEDHPRERRYRQDDVDMVEIIPASARRERRERVHHDQVNDRSRPERQTRPVSYMERRGSLYHRDEIEKEQRQRYEEQPIVIVAEPPRRRSRR</sequence>
<dbReference type="eggNOG" id="ENOG502SZUX">
    <property type="taxonomic scope" value="Eukaryota"/>
</dbReference>
<evidence type="ECO:0000313" key="3">
    <source>
        <dbReference type="Proteomes" id="UP000019484"/>
    </source>
</evidence>
<feature type="compositionally biased region" description="Basic and acidic residues" evidence="1">
    <location>
        <begin position="177"/>
        <end position="228"/>
    </location>
</feature>
<dbReference type="OrthoDB" id="5387413at2759"/>
<organism evidence="2 3">
    <name type="scientific">Capronia coronata CBS 617.96</name>
    <dbReference type="NCBI Taxonomy" id="1182541"/>
    <lineage>
        <taxon>Eukaryota</taxon>
        <taxon>Fungi</taxon>
        <taxon>Dikarya</taxon>
        <taxon>Ascomycota</taxon>
        <taxon>Pezizomycotina</taxon>
        <taxon>Eurotiomycetes</taxon>
        <taxon>Chaetothyriomycetidae</taxon>
        <taxon>Chaetothyriales</taxon>
        <taxon>Herpotrichiellaceae</taxon>
        <taxon>Capronia</taxon>
    </lineage>
</organism>
<comment type="caution">
    <text evidence="2">The sequence shown here is derived from an EMBL/GenBank/DDBJ whole genome shotgun (WGS) entry which is preliminary data.</text>
</comment>
<evidence type="ECO:0000256" key="1">
    <source>
        <dbReference type="SAM" id="MobiDB-lite"/>
    </source>
</evidence>
<dbReference type="GeneID" id="19155474"/>
<gene>
    <name evidence="2" type="ORF">A1O1_00568</name>
</gene>
<dbReference type="AlphaFoldDB" id="W9Z1K7"/>
<keyword evidence="3" id="KW-1185">Reference proteome</keyword>
<dbReference type="HOGENOM" id="CLU_096861_0_0_1"/>
<reference evidence="2 3" key="1">
    <citation type="submission" date="2013-03" db="EMBL/GenBank/DDBJ databases">
        <title>The Genome Sequence of Capronia coronata CBS 617.96.</title>
        <authorList>
            <consortium name="The Broad Institute Genomics Platform"/>
            <person name="Cuomo C."/>
            <person name="de Hoog S."/>
            <person name="Gorbushina A."/>
            <person name="Walker B."/>
            <person name="Young S.K."/>
            <person name="Zeng Q."/>
            <person name="Gargeya S."/>
            <person name="Fitzgerald M."/>
            <person name="Haas B."/>
            <person name="Abouelleil A."/>
            <person name="Allen A.W."/>
            <person name="Alvarado L."/>
            <person name="Arachchi H.M."/>
            <person name="Berlin A.M."/>
            <person name="Chapman S.B."/>
            <person name="Gainer-Dewar J."/>
            <person name="Goldberg J."/>
            <person name="Griggs A."/>
            <person name="Gujja S."/>
            <person name="Hansen M."/>
            <person name="Howarth C."/>
            <person name="Imamovic A."/>
            <person name="Ireland A."/>
            <person name="Larimer J."/>
            <person name="McCowan C."/>
            <person name="Murphy C."/>
            <person name="Pearson M."/>
            <person name="Poon T.W."/>
            <person name="Priest M."/>
            <person name="Roberts A."/>
            <person name="Saif S."/>
            <person name="Shea T."/>
            <person name="Sisk P."/>
            <person name="Sykes S."/>
            <person name="Wortman J."/>
            <person name="Nusbaum C."/>
            <person name="Birren B."/>
        </authorList>
    </citation>
    <scope>NUCLEOTIDE SEQUENCE [LARGE SCALE GENOMIC DNA]</scope>
    <source>
        <strain evidence="2 3">CBS 617.96</strain>
    </source>
</reference>
<dbReference type="RefSeq" id="XP_007719675.1">
    <property type="nucleotide sequence ID" value="XM_007721485.1"/>
</dbReference>
<protein>
    <submittedName>
        <fullName evidence="2">Uncharacterized protein</fullName>
    </submittedName>
</protein>
<dbReference type="Proteomes" id="UP000019484">
    <property type="component" value="Unassembled WGS sequence"/>
</dbReference>
<accession>W9Z1K7</accession>
<feature type="compositionally biased region" description="Basic and acidic residues" evidence="1">
    <location>
        <begin position="123"/>
        <end position="166"/>
    </location>
</feature>
<feature type="region of interest" description="Disordered" evidence="1">
    <location>
        <begin position="120"/>
        <end position="244"/>
    </location>
</feature>
<evidence type="ECO:0000313" key="2">
    <source>
        <dbReference type="EMBL" id="EXJ95446.1"/>
    </source>
</evidence>
<proteinExistence type="predicted"/>